<proteinExistence type="predicted"/>
<evidence type="ECO:0000313" key="1">
    <source>
        <dbReference type="Proteomes" id="UP000095286"/>
    </source>
</evidence>
<dbReference type="WBParaSite" id="RSKR_0000813300.2">
    <property type="protein sequence ID" value="RSKR_0000813300.2"/>
    <property type="gene ID" value="RSKR_0000813300"/>
</dbReference>
<organism evidence="1 2">
    <name type="scientific">Rhabditophanes sp. KR3021</name>
    <dbReference type="NCBI Taxonomy" id="114890"/>
    <lineage>
        <taxon>Eukaryota</taxon>
        <taxon>Metazoa</taxon>
        <taxon>Ecdysozoa</taxon>
        <taxon>Nematoda</taxon>
        <taxon>Chromadorea</taxon>
        <taxon>Rhabditida</taxon>
        <taxon>Tylenchina</taxon>
        <taxon>Panagrolaimomorpha</taxon>
        <taxon>Strongyloidoidea</taxon>
        <taxon>Alloionematidae</taxon>
        <taxon>Rhabditophanes</taxon>
    </lineage>
</organism>
<dbReference type="Proteomes" id="UP000095286">
    <property type="component" value="Unplaced"/>
</dbReference>
<accession>A0AC35U6L9</accession>
<sequence length="319" mass="36458">MSYFLQICAVILITISPASLLFISAESWATFHADRLSSPKCVEIPSNFTLCKDMQYTSMRLPNFFDQEILPEVMEQSASWIPLANINCHPDTKMFLCSLFAPVCLSALDKHIPPCRSLCQAVRQGCEDRMIKYGFEWPEMLNCNKYPLDNDMCIKAIEPTKPSTVVIITSPRTNAVCKSCSQIVTYENIIDNFCRSQIVIKGKLNKVDRNLVSLIKGGLKNLKLGEKRRVGLKNRLIKLNDYDEPESCICPIEKGNHLVMAEENKNGEFIAKLVMPWKKDNQEFKKTIKAIKKLNCHSLGREIRQSVFKRPYPRTLSFH</sequence>
<reference evidence="2" key="1">
    <citation type="submission" date="2016-11" db="UniProtKB">
        <authorList>
            <consortium name="WormBaseParasite"/>
        </authorList>
    </citation>
    <scope>IDENTIFICATION</scope>
    <source>
        <strain evidence="2">KR3021</strain>
    </source>
</reference>
<protein>
    <submittedName>
        <fullName evidence="2">Secreted frizzled-related protein 1</fullName>
    </submittedName>
</protein>
<name>A0AC35U6L9_9BILA</name>
<evidence type="ECO:0000313" key="2">
    <source>
        <dbReference type="WBParaSite" id="RSKR_0000813300.2"/>
    </source>
</evidence>